<comment type="caution">
    <text evidence="4">The sequence shown here is derived from an EMBL/GenBank/DDBJ whole genome shotgun (WGS) entry which is preliminary data.</text>
</comment>
<sequence>MHFKFLESSSSILSTVVAVLMATATTVTAESLYQGKTYVKEITDRNFDKLVHNSRYPVVVEFYAPWCGHCKSLAPIYKRAAQKARSYAKFYAVNCDEASNKSLCGKYDVKGFPTIKGFFVPKDGSLGNKTPVDYNGPREIPQLLEFSESRLRYSAVALKPDSIDDLISQFGTKFEQHDSDAQKRSVAVLFTNKNKIPNMWKGISNGSYGKINLGVVSATKYESLAKDDLGLKEFPSIVVFKANSDGKYSKDNVSIFADEFSYDNIVAFLRTHFVGAKSADEPSNKSSESSQNVGEKKETSQEKKDQEKPKMRKEEL</sequence>
<dbReference type="InterPro" id="IPR013766">
    <property type="entry name" value="Thioredoxin_domain"/>
</dbReference>
<evidence type="ECO:0000313" key="5">
    <source>
        <dbReference type="Proteomes" id="UP000187283"/>
    </source>
</evidence>
<dbReference type="AlphaFoldDB" id="A0A1R1Y109"/>
<dbReference type="GO" id="GO:0034976">
    <property type="term" value="P:response to endoplasmic reticulum stress"/>
    <property type="evidence" value="ECO:0007669"/>
    <property type="project" value="TreeGrafter"/>
</dbReference>
<dbReference type="PROSITE" id="PS51352">
    <property type="entry name" value="THIOREDOXIN_2"/>
    <property type="match status" value="1"/>
</dbReference>
<feature type="signal peptide" evidence="2">
    <location>
        <begin position="1"/>
        <end position="29"/>
    </location>
</feature>
<dbReference type="PRINTS" id="PR00421">
    <property type="entry name" value="THIOREDOXIN"/>
</dbReference>
<evidence type="ECO:0000256" key="1">
    <source>
        <dbReference type="SAM" id="MobiDB-lite"/>
    </source>
</evidence>
<dbReference type="InterPro" id="IPR036249">
    <property type="entry name" value="Thioredoxin-like_sf"/>
</dbReference>
<dbReference type="PROSITE" id="PS00194">
    <property type="entry name" value="THIOREDOXIN_1"/>
    <property type="match status" value="1"/>
</dbReference>
<dbReference type="PANTHER" id="PTHR45815">
    <property type="entry name" value="PROTEIN DISULFIDE-ISOMERASE A6"/>
    <property type="match status" value="1"/>
</dbReference>
<feature type="compositionally biased region" description="Basic and acidic residues" evidence="1">
    <location>
        <begin position="294"/>
        <end position="316"/>
    </location>
</feature>
<evidence type="ECO:0000313" key="4">
    <source>
        <dbReference type="EMBL" id="OMJ20622.1"/>
    </source>
</evidence>
<evidence type="ECO:0000259" key="3">
    <source>
        <dbReference type="PROSITE" id="PS51352"/>
    </source>
</evidence>
<dbReference type="Pfam" id="PF00085">
    <property type="entry name" value="Thioredoxin"/>
    <property type="match status" value="1"/>
</dbReference>
<dbReference type="GO" id="GO:0015035">
    <property type="term" value="F:protein-disulfide reductase activity"/>
    <property type="evidence" value="ECO:0007669"/>
    <property type="project" value="TreeGrafter"/>
</dbReference>
<dbReference type="GO" id="GO:0005788">
    <property type="term" value="C:endoplasmic reticulum lumen"/>
    <property type="evidence" value="ECO:0007669"/>
    <property type="project" value="TreeGrafter"/>
</dbReference>
<dbReference type="EMBL" id="LSSN01001191">
    <property type="protein sequence ID" value="OMJ20622.1"/>
    <property type="molecule type" value="Genomic_DNA"/>
</dbReference>
<keyword evidence="5" id="KW-1185">Reference proteome</keyword>
<reference evidence="4 5" key="1">
    <citation type="submission" date="2017-01" db="EMBL/GenBank/DDBJ databases">
        <authorList>
            <person name="Mah S.A."/>
            <person name="Swanson W.J."/>
            <person name="Moy G.W."/>
            <person name="Vacquier V.D."/>
        </authorList>
    </citation>
    <scope>NUCLEOTIDE SEQUENCE [LARGE SCALE GENOMIC DNA]</scope>
    <source>
        <strain evidence="4 5">GSMNP</strain>
    </source>
</reference>
<dbReference type="InterPro" id="IPR017937">
    <property type="entry name" value="Thioredoxin_CS"/>
</dbReference>
<accession>A0A1R1Y109</accession>
<keyword evidence="2" id="KW-0732">Signal</keyword>
<feature type="chain" id="PRO_5012006074" description="Thioredoxin domain-containing protein" evidence="2">
    <location>
        <begin position="30"/>
        <end position="316"/>
    </location>
</feature>
<feature type="compositionally biased region" description="Polar residues" evidence="1">
    <location>
        <begin position="284"/>
        <end position="293"/>
    </location>
</feature>
<feature type="domain" description="Thioredoxin" evidence="3">
    <location>
        <begin position="18"/>
        <end position="152"/>
    </location>
</feature>
<protein>
    <recommendedName>
        <fullName evidence="3">Thioredoxin domain-containing protein</fullName>
    </recommendedName>
</protein>
<proteinExistence type="predicted"/>
<name>A0A1R1Y109_9FUNG</name>
<gene>
    <name evidence="4" type="ORF">AYI70_g3994</name>
</gene>
<dbReference type="STRING" id="133412.A0A1R1Y109"/>
<organism evidence="4 5">
    <name type="scientific">Smittium culicis</name>
    <dbReference type="NCBI Taxonomy" id="133412"/>
    <lineage>
        <taxon>Eukaryota</taxon>
        <taxon>Fungi</taxon>
        <taxon>Fungi incertae sedis</taxon>
        <taxon>Zoopagomycota</taxon>
        <taxon>Kickxellomycotina</taxon>
        <taxon>Harpellomycetes</taxon>
        <taxon>Harpellales</taxon>
        <taxon>Legeriomycetaceae</taxon>
        <taxon>Smittium</taxon>
    </lineage>
</organism>
<dbReference type="Proteomes" id="UP000187283">
    <property type="component" value="Unassembled WGS sequence"/>
</dbReference>
<dbReference type="Gene3D" id="3.40.30.10">
    <property type="entry name" value="Glutaredoxin"/>
    <property type="match status" value="2"/>
</dbReference>
<dbReference type="SUPFAM" id="SSF52833">
    <property type="entry name" value="Thioredoxin-like"/>
    <property type="match status" value="2"/>
</dbReference>
<feature type="region of interest" description="Disordered" evidence="1">
    <location>
        <begin position="277"/>
        <end position="316"/>
    </location>
</feature>
<dbReference type="OrthoDB" id="74910at2759"/>
<dbReference type="PANTHER" id="PTHR45815:SF3">
    <property type="entry name" value="PROTEIN DISULFIDE-ISOMERASE A6"/>
    <property type="match status" value="1"/>
</dbReference>
<evidence type="ECO:0000256" key="2">
    <source>
        <dbReference type="SAM" id="SignalP"/>
    </source>
</evidence>